<keyword evidence="4" id="KW-0547">Nucleotide-binding</keyword>
<proteinExistence type="inferred from homology"/>
<reference evidence="14 15" key="1">
    <citation type="submission" date="2022-12" db="EMBL/GenBank/DDBJ databases">
        <title>Chromosome-scale assembly of the Ensete ventricosum genome.</title>
        <authorList>
            <person name="Dussert Y."/>
            <person name="Stocks J."/>
            <person name="Wendawek A."/>
            <person name="Woldeyes F."/>
            <person name="Nichols R.A."/>
            <person name="Borrell J.S."/>
        </authorList>
    </citation>
    <scope>NUCLEOTIDE SEQUENCE [LARGE SCALE GENOMIC DNA]</scope>
    <source>
        <strain evidence="15">cv. Maze</strain>
        <tissue evidence="14">Seeds</tissue>
    </source>
</reference>
<evidence type="ECO:0000256" key="3">
    <source>
        <dbReference type="ARBA" id="ARBA00022737"/>
    </source>
</evidence>
<dbReference type="InterPro" id="IPR042197">
    <property type="entry name" value="Apaf_helical"/>
</dbReference>
<dbReference type="GO" id="GO:0005524">
    <property type="term" value="F:ATP binding"/>
    <property type="evidence" value="ECO:0007669"/>
    <property type="project" value="UniProtKB-KW"/>
</dbReference>
<feature type="region of interest" description="Disordered" evidence="7">
    <location>
        <begin position="164"/>
        <end position="190"/>
    </location>
</feature>
<evidence type="ECO:0000313" key="15">
    <source>
        <dbReference type="Proteomes" id="UP001222027"/>
    </source>
</evidence>
<gene>
    <name evidence="14" type="ORF">OPV22_026402</name>
</gene>
<dbReference type="Pfam" id="PF18052">
    <property type="entry name" value="Rx_N"/>
    <property type="match status" value="1"/>
</dbReference>
<evidence type="ECO:0000259" key="10">
    <source>
        <dbReference type="Pfam" id="PF18052"/>
    </source>
</evidence>
<keyword evidence="6" id="KW-0067">ATP-binding</keyword>
<dbReference type="PANTHER" id="PTHR36766:SF40">
    <property type="entry name" value="DISEASE RESISTANCE PROTEIN RGA3"/>
    <property type="match status" value="1"/>
</dbReference>
<dbReference type="PANTHER" id="PTHR36766">
    <property type="entry name" value="PLANT BROAD-SPECTRUM MILDEW RESISTANCE PROTEIN RPW8"/>
    <property type="match status" value="1"/>
</dbReference>
<dbReference type="Gene3D" id="3.40.50.300">
    <property type="entry name" value="P-loop containing nucleotide triphosphate hydrolases"/>
    <property type="match status" value="1"/>
</dbReference>
<dbReference type="InterPro" id="IPR057135">
    <property type="entry name" value="At4g27190-like_LRR"/>
</dbReference>
<dbReference type="InterPro" id="IPR032675">
    <property type="entry name" value="LRR_dom_sf"/>
</dbReference>
<dbReference type="PRINTS" id="PR00364">
    <property type="entry name" value="DISEASERSIST"/>
</dbReference>
<accession>A0AAV8QFQ5</accession>
<dbReference type="AlphaFoldDB" id="A0AAV8QFQ5"/>
<dbReference type="InterPro" id="IPR058922">
    <property type="entry name" value="WHD_DRP"/>
</dbReference>
<dbReference type="Proteomes" id="UP001222027">
    <property type="component" value="Unassembled WGS sequence"/>
</dbReference>
<dbReference type="Gene3D" id="3.80.10.10">
    <property type="entry name" value="Ribonuclease Inhibitor"/>
    <property type="match status" value="3"/>
</dbReference>
<dbReference type="SUPFAM" id="SSF52058">
    <property type="entry name" value="L domain-like"/>
    <property type="match status" value="1"/>
</dbReference>
<dbReference type="InterPro" id="IPR041118">
    <property type="entry name" value="Rx_N"/>
</dbReference>
<evidence type="ECO:0000259" key="13">
    <source>
        <dbReference type="Pfam" id="PF25019"/>
    </source>
</evidence>
<evidence type="ECO:0000256" key="4">
    <source>
        <dbReference type="ARBA" id="ARBA00022741"/>
    </source>
</evidence>
<dbReference type="GO" id="GO:0051707">
    <property type="term" value="P:response to other organism"/>
    <property type="evidence" value="ECO:0007669"/>
    <property type="project" value="UniProtKB-ARBA"/>
</dbReference>
<evidence type="ECO:0000313" key="14">
    <source>
        <dbReference type="EMBL" id="KAJ8472059.1"/>
    </source>
</evidence>
<feature type="domain" description="Disease resistance N-terminal" evidence="10">
    <location>
        <begin position="21"/>
        <end position="115"/>
    </location>
</feature>
<evidence type="ECO:0000256" key="7">
    <source>
        <dbReference type="SAM" id="MobiDB-lite"/>
    </source>
</evidence>
<organism evidence="14 15">
    <name type="scientific">Ensete ventricosum</name>
    <name type="common">Abyssinian banana</name>
    <name type="synonym">Musa ensete</name>
    <dbReference type="NCBI Taxonomy" id="4639"/>
    <lineage>
        <taxon>Eukaryota</taxon>
        <taxon>Viridiplantae</taxon>
        <taxon>Streptophyta</taxon>
        <taxon>Embryophyta</taxon>
        <taxon>Tracheophyta</taxon>
        <taxon>Spermatophyta</taxon>
        <taxon>Magnoliopsida</taxon>
        <taxon>Liliopsida</taxon>
        <taxon>Zingiberales</taxon>
        <taxon>Musaceae</taxon>
        <taxon>Ensete</taxon>
    </lineage>
</organism>
<keyword evidence="2" id="KW-0433">Leucine-rich repeat</keyword>
<evidence type="ECO:0000256" key="1">
    <source>
        <dbReference type="ARBA" id="ARBA00008894"/>
    </source>
</evidence>
<dbReference type="Gene3D" id="1.10.8.430">
    <property type="entry name" value="Helical domain of apoptotic protease-activating factors"/>
    <property type="match status" value="1"/>
</dbReference>
<evidence type="ECO:0000256" key="5">
    <source>
        <dbReference type="ARBA" id="ARBA00022821"/>
    </source>
</evidence>
<keyword evidence="3" id="KW-0677">Repeat</keyword>
<evidence type="ECO:0000256" key="8">
    <source>
        <dbReference type="SAM" id="SignalP"/>
    </source>
</evidence>
<dbReference type="Pfam" id="PF23559">
    <property type="entry name" value="WHD_DRP"/>
    <property type="match status" value="1"/>
</dbReference>
<keyword evidence="8" id="KW-0732">Signal</keyword>
<feature type="chain" id="PRO_5043967375" description="AAA+ ATPase domain-containing protein" evidence="8">
    <location>
        <begin position="17"/>
        <end position="1110"/>
    </location>
</feature>
<feature type="signal peptide" evidence="8">
    <location>
        <begin position="1"/>
        <end position="16"/>
    </location>
</feature>
<evidence type="ECO:0000259" key="11">
    <source>
        <dbReference type="Pfam" id="PF23247"/>
    </source>
</evidence>
<dbReference type="InterPro" id="IPR002182">
    <property type="entry name" value="NB-ARC"/>
</dbReference>
<dbReference type="SUPFAM" id="SSF52047">
    <property type="entry name" value="RNI-like"/>
    <property type="match status" value="1"/>
</dbReference>
<evidence type="ECO:0008006" key="16">
    <source>
        <dbReference type="Google" id="ProtNLM"/>
    </source>
</evidence>
<dbReference type="GO" id="GO:0043531">
    <property type="term" value="F:ADP binding"/>
    <property type="evidence" value="ECO:0007669"/>
    <property type="project" value="InterPro"/>
</dbReference>
<name>A0AAV8QFQ5_ENSVE</name>
<dbReference type="Pfam" id="PF25019">
    <property type="entry name" value="LRR_R13L1-DRL21"/>
    <property type="match status" value="1"/>
</dbReference>
<evidence type="ECO:0000259" key="12">
    <source>
        <dbReference type="Pfam" id="PF23559"/>
    </source>
</evidence>
<dbReference type="PROSITE" id="PS51450">
    <property type="entry name" value="LRR"/>
    <property type="match status" value="1"/>
</dbReference>
<evidence type="ECO:0000256" key="6">
    <source>
        <dbReference type="ARBA" id="ARBA00022840"/>
    </source>
</evidence>
<comment type="caution">
    <text evidence="14">The sequence shown here is derived from an EMBL/GenBank/DDBJ whole genome shotgun (WGS) entry which is preliminary data.</text>
</comment>
<dbReference type="InterPro" id="IPR056789">
    <property type="entry name" value="LRR_R13L1-DRL21"/>
</dbReference>
<evidence type="ECO:0000256" key="2">
    <source>
        <dbReference type="ARBA" id="ARBA00022614"/>
    </source>
</evidence>
<keyword evidence="15" id="KW-1185">Reference proteome</keyword>
<dbReference type="EMBL" id="JAQQAF010000007">
    <property type="protein sequence ID" value="KAJ8472059.1"/>
    <property type="molecule type" value="Genomic_DNA"/>
</dbReference>
<sequence length="1110" mass="125853">MAWWATVMQLFSLATYGPVVDKITEVAVEGGVNGLQWAWANLEALFGVEAELDKLRRTAKRIRTLLKDAEETRYIEDQTVRGWLSDLKDFAFDVEDLVDEFQTLLDVAKLEKARLSSGSRKRRRPWDILPPFFTWFYHKWTISGKIKEIKEKYEEIKQRRNDFQLREGESRRRHQDRTHPTPQHTGSLRGDSLVLGLEETKNEILMHLRQGGGVSGAPNSSQREERSVPVVAIVGPGGIGKTTLARLVFNDEQIKRSCFLKIWVGVSRDFDVCRITKEIIKSITEKSCCGLSLDLLQRKLQQLVLGRKFLLVLDGLCSNDLSFWETLQAPLMVGGEGSRVLITARSELVLTYMRPRPLSIIWLNGLGENDSWLLFCSYAFRQAPTDHDIGREIVRRCHGSPLAIISVGGLLYSRTEEEWRSILSDIPDPEDEAHGILSTLKVSYDCLPLHLKQCFAFCSIFPNGYEFDKEELVEFWIAVGLAKPRDCRSAEYIGHKYFNSLLQWSFFQGCNGRHNQKHKYKMPGLIHELAQSVSAHECLRIENDAPFSESENARYALSCNFPMELPIFQKLYQNKKLRTFILLGENGTPTKLVPRDLYMNLRCLRVLDLRRNELTELPDSIGNLIHLRYLNLFGTQIERLPESLSSLYNLQLLELGDCNNLVELPKGMSNLINLQHLGLHLDWENCRHRWSDIVMPPGLGRLTSLHTLSRFSVSSESGGGISELKGLKLRGEICISKLEIVDVRDAREASLSTKQHIETMILRWTSCRSPASQSRGGRDVIEQLRPNSNLKHLWIENYKGAEFPSWLGDQSMNLETLRLYGCERCERLPLVGRLRNLKCLFLEGLHAITGLGSLSGDHNFAGFPSLEMITISKLKNLERGFELVQDEMPCLRKLVISDCSNLSQLPQLPNSLEDIEIRECPELSTLPMLSSLQQLVLAKCGHAIIESIHQFTSLSSLTISQFPQLGSITRERLQDLRSLRKLKIDQCANFVSLSSQHLVSLETLEISLCPVFSSFAGEGLPATLKNLLLQSCDSLISLPRGLHLLPFLHCMVIQTVQGITSLPEEGMPASLQYLAIGGCPTLEQRCQVTGGDWHKIQHIPHREIGENTTL</sequence>
<feature type="domain" description="NB-ARC" evidence="9">
    <location>
        <begin position="225"/>
        <end position="382"/>
    </location>
</feature>
<dbReference type="GO" id="GO:0006952">
    <property type="term" value="P:defense response"/>
    <property type="evidence" value="ECO:0007669"/>
    <property type="project" value="UniProtKB-KW"/>
</dbReference>
<feature type="domain" description="Disease resistance protein winged helix" evidence="12">
    <location>
        <begin position="460"/>
        <end position="530"/>
    </location>
</feature>
<evidence type="ECO:0000259" key="9">
    <source>
        <dbReference type="Pfam" id="PF00931"/>
    </source>
</evidence>
<dbReference type="Pfam" id="PF00931">
    <property type="entry name" value="NB-ARC"/>
    <property type="match status" value="1"/>
</dbReference>
<dbReference type="InterPro" id="IPR001611">
    <property type="entry name" value="Leu-rich_rpt"/>
</dbReference>
<dbReference type="SMART" id="SM00369">
    <property type="entry name" value="LRR_TYP"/>
    <property type="match status" value="2"/>
</dbReference>
<feature type="domain" description="R13L1/DRL21-like LRR repeat region" evidence="13">
    <location>
        <begin position="721"/>
        <end position="844"/>
    </location>
</feature>
<feature type="domain" description="Disease resistance protein At4g27190-like leucine-rich repeats" evidence="11">
    <location>
        <begin position="875"/>
        <end position="1009"/>
    </location>
</feature>
<dbReference type="Gene3D" id="1.20.5.4130">
    <property type="match status" value="1"/>
</dbReference>
<dbReference type="InterPro" id="IPR027417">
    <property type="entry name" value="P-loop_NTPase"/>
</dbReference>
<dbReference type="InterPro" id="IPR003591">
    <property type="entry name" value="Leu-rich_rpt_typical-subtyp"/>
</dbReference>
<dbReference type="SUPFAM" id="SSF52540">
    <property type="entry name" value="P-loop containing nucleoside triphosphate hydrolases"/>
    <property type="match status" value="1"/>
</dbReference>
<protein>
    <recommendedName>
        <fullName evidence="16">AAA+ ATPase domain-containing protein</fullName>
    </recommendedName>
</protein>
<comment type="similarity">
    <text evidence="1">Belongs to the disease resistance NB-LRR family.</text>
</comment>
<dbReference type="Pfam" id="PF23247">
    <property type="entry name" value="LRR_RPS2"/>
    <property type="match status" value="1"/>
</dbReference>
<keyword evidence="5" id="KW-0611">Plant defense</keyword>